<dbReference type="InterPro" id="IPR002523">
    <property type="entry name" value="MgTranspt_CorA/ZnTranspt_ZntB"/>
</dbReference>
<dbReference type="GO" id="GO:0050897">
    <property type="term" value="F:cobalt ion binding"/>
    <property type="evidence" value="ECO:0007669"/>
    <property type="project" value="TreeGrafter"/>
</dbReference>
<feature type="compositionally biased region" description="Pro residues" evidence="8">
    <location>
        <begin position="207"/>
        <end position="219"/>
    </location>
</feature>
<feature type="region of interest" description="Disordered" evidence="8">
    <location>
        <begin position="1"/>
        <end position="51"/>
    </location>
</feature>
<keyword evidence="3" id="KW-0813">Transport</keyword>
<sequence length="555" mass="62121">MPREDSIGSSGGSITSDEEEGGPTTTAPAPAATLTYSGSAVTGGTTRSAGSERFRNVVSKVMQRNRMNNAFMRAGQIGAEPGIDPRRPGSNQLYSHIKEVCEIEVADYSSTNYEIQQYDNAGFVELMQKTKGVRPAWAKVRWINIAGISWDVVSRLGIAYNLHPLTLENVLSGNKTSRSKADYFTNHLFLHILSQSLAEKEAAASPLAPPPRSESPHPLPHLRRAPKVDDIEKGEIDEKKGGTTRNQKSRTTTIDRRTAAENRIKAADEANDLLRGNTLSVKVVTKNLFLYLLRDGTVISLHQADRGFGDPIYNRLRTTSTILRASADPSLLLEALLDLVVDRALDIVDRYHENILSCERSILLSPKMNAVRQLHFLSGELAARRRELDPVKTLIYGLRRYDQERCAAVAESSGKLVEGEKVPGFLSHKAKIYLADVHEHCEWILTSFEMFENMSENLINYTFNMIAYETNNTMRTLTLATIVCLPLTLLTGYFGMNFDVFPGVQNNSDQFFWIIGVPIFVVFTVAFLWRDIIRAWHYLQKKTILARVDPNTRTI</sequence>
<organism evidence="10 11">
    <name type="scientific">Serendipita vermifera MAFF 305830</name>
    <dbReference type="NCBI Taxonomy" id="933852"/>
    <lineage>
        <taxon>Eukaryota</taxon>
        <taxon>Fungi</taxon>
        <taxon>Dikarya</taxon>
        <taxon>Basidiomycota</taxon>
        <taxon>Agaricomycotina</taxon>
        <taxon>Agaricomycetes</taxon>
        <taxon>Sebacinales</taxon>
        <taxon>Serendipitaceae</taxon>
        <taxon>Serendipita</taxon>
    </lineage>
</organism>
<dbReference type="GO" id="GO:0005886">
    <property type="term" value="C:plasma membrane"/>
    <property type="evidence" value="ECO:0007669"/>
    <property type="project" value="UniProtKB-SubCell"/>
</dbReference>
<feature type="compositionally biased region" description="Polar residues" evidence="8">
    <location>
        <begin position="34"/>
        <end position="49"/>
    </location>
</feature>
<proteinExistence type="inferred from homology"/>
<evidence type="ECO:0000313" key="10">
    <source>
        <dbReference type="EMBL" id="KIM31705.1"/>
    </source>
</evidence>
<dbReference type="HOGENOM" id="CLU_015119_1_0_1"/>
<name>A0A0C3B4E6_SERVB</name>
<dbReference type="PANTHER" id="PTHR46494">
    <property type="entry name" value="CORA FAMILY METAL ION TRANSPORTER (EUROFUNG)"/>
    <property type="match status" value="1"/>
</dbReference>
<evidence type="ECO:0000256" key="8">
    <source>
        <dbReference type="SAM" id="MobiDB-lite"/>
    </source>
</evidence>
<dbReference type="InterPro" id="IPR045861">
    <property type="entry name" value="CorA_cytoplasmic_dom"/>
</dbReference>
<evidence type="ECO:0000256" key="4">
    <source>
        <dbReference type="ARBA" id="ARBA00022475"/>
    </source>
</evidence>
<dbReference type="InterPro" id="IPR045863">
    <property type="entry name" value="CorA_TM1_TM2"/>
</dbReference>
<evidence type="ECO:0000256" key="6">
    <source>
        <dbReference type="ARBA" id="ARBA00022989"/>
    </source>
</evidence>
<dbReference type="SUPFAM" id="SSF143865">
    <property type="entry name" value="CorA soluble domain-like"/>
    <property type="match status" value="1"/>
</dbReference>
<comment type="similarity">
    <text evidence="2">Belongs to the CorA metal ion transporter (MIT) (TC 1.A.35) family.</text>
</comment>
<accession>A0A0C3B4E6</accession>
<evidence type="ECO:0000256" key="1">
    <source>
        <dbReference type="ARBA" id="ARBA00004651"/>
    </source>
</evidence>
<feature type="transmembrane region" description="Helical" evidence="9">
    <location>
        <begin position="511"/>
        <end position="529"/>
    </location>
</feature>
<dbReference type="Gene3D" id="3.30.460.20">
    <property type="entry name" value="CorA soluble domain-like"/>
    <property type="match status" value="1"/>
</dbReference>
<dbReference type="OrthoDB" id="165352at2759"/>
<evidence type="ECO:0000256" key="3">
    <source>
        <dbReference type="ARBA" id="ARBA00022448"/>
    </source>
</evidence>
<dbReference type="STRING" id="933852.A0A0C3B4E6"/>
<dbReference type="SUPFAM" id="SSF144083">
    <property type="entry name" value="Magnesium transport protein CorA, transmembrane region"/>
    <property type="match status" value="1"/>
</dbReference>
<protein>
    <submittedName>
        <fullName evidence="10">Uncharacterized protein</fullName>
    </submittedName>
</protein>
<keyword evidence="4" id="KW-1003">Cell membrane</keyword>
<dbReference type="AlphaFoldDB" id="A0A0C3B4E6"/>
<gene>
    <name evidence="10" type="ORF">M408DRAFT_327160</name>
</gene>
<keyword evidence="6 9" id="KW-1133">Transmembrane helix</keyword>
<dbReference type="Gene3D" id="1.20.58.340">
    <property type="entry name" value="Magnesium transport protein CorA, transmembrane region"/>
    <property type="match status" value="2"/>
</dbReference>
<evidence type="ECO:0000256" key="9">
    <source>
        <dbReference type="SAM" id="Phobius"/>
    </source>
</evidence>
<feature type="region of interest" description="Disordered" evidence="8">
    <location>
        <begin position="201"/>
        <end position="253"/>
    </location>
</feature>
<dbReference type="Pfam" id="PF01544">
    <property type="entry name" value="CorA"/>
    <property type="match status" value="1"/>
</dbReference>
<feature type="transmembrane region" description="Helical" evidence="9">
    <location>
        <begin position="477"/>
        <end position="496"/>
    </location>
</feature>
<dbReference type="PANTHER" id="PTHR46494:SF1">
    <property type="entry name" value="CORA FAMILY METAL ION TRANSPORTER (EUROFUNG)"/>
    <property type="match status" value="1"/>
</dbReference>
<feature type="compositionally biased region" description="Polar residues" evidence="8">
    <location>
        <begin position="243"/>
        <end position="252"/>
    </location>
</feature>
<reference evidence="10 11" key="1">
    <citation type="submission" date="2014-04" db="EMBL/GenBank/DDBJ databases">
        <authorList>
            <consortium name="DOE Joint Genome Institute"/>
            <person name="Kuo A."/>
            <person name="Zuccaro A."/>
            <person name="Kohler A."/>
            <person name="Nagy L.G."/>
            <person name="Floudas D."/>
            <person name="Copeland A."/>
            <person name="Barry K.W."/>
            <person name="Cichocki N."/>
            <person name="Veneault-Fourrey C."/>
            <person name="LaButti K."/>
            <person name="Lindquist E.A."/>
            <person name="Lipzen A."/>
            <person name="Lundell T."/>
            <person name="Morin E."/>
            <person name="Murat C."/>
            <person name="Sun H."/>
            <person name="Tunlid A."/>
            <person name="Henrissat B."/>
            <person name="Grigoriev I.V."/>
            <person name="Hibbett D.S."/>
            <person name="Martin F."/>
            <person name="Nordberg H.P."/>
            <person name="Cantor M.N."/>
            <person name="Hua S.X."/>
        </authorList>
    </citation>
    <scope>NUCLEOTIDE SEQUENCE [LARGE SCALE GENOMIC DNA]</scope>
    <source>
        <strain evidence="10 11">MAFF 305830</strain>
    </source>
</reference>
<reference evidence="11" key="2">
    <citation type="submission" date="2015-01" db="EMBL/GenBank/DDBJ databases">
        <title>Evolutionary Origins and Diversification of the Mycorrhizal Mutualists.</title>
        <authorList>
            <consortium name="DOE Joint Genome Institute"/>
            <consortium name="Mycorrhizal Genomics Consortium"/>
            <person name="Kohler A."/>
            <person name="Kuo A."/>
            <person name="Nagy L.G."/>
            <person name="Floudas D."/>
            <person name="Copeland A."/>
            <person name="Barry K.W."/>
            <person name="Cichocki N."/>
            <person name="Veneault-Fourrey C."/>
            <person name="LaButti K."/>
            <person name="Lindquist E.A."/>
            <person name="Lipzen A."/>
            <person name="Lundell T."/>
            <person name="Morin E."/>
            <person name="Murat C."/>
            <person name="Riley R."/>
            <person name="Ohm R."/>
            <person name="Sun H."/>
            <person name="Tunlid A."/>
            <person name="Henrissat B."/>
            <person name="Grigoriev I.V."/>
            <person name="Hibbett D.S."/>
            <person name="Martin F."/>
        </authorList>
    </citation>
    <scope>NUCLEOTIDE SEQUENCE [LARGE SCALE GENOMIC DNA]</scope>
    <source>
        <strain evidence="11">MAFF 305830</strain>
    </source>
</reference>
<evidence type="ECO:0000256" key="5">
    <source>
        <dbReference type="ARBA" id="ARBA00022692"/>
    </source>
</evidence>
<dbReference type="Proteomes" id="UP000054097">
    <property type="component" value="Unassembled WGS sequence"/>
</dbReference>
<dbReference type="GO" id="GO:0015087">
    <property type="term" value="F:cobalt ion transmembrane transporter activity"/>
    <property type="evidence" value="ECO:0007669"/>
    <property type="project" value="TreeGrafter"/>
</dbReference>
<evidence type="ECO:0000256" key="2">
    <source>
        <dbReference type="ARBA" id="ARBA00009765"/>
    </source>
</evidence>
<dbReference type="GO" id="GO:0000287">
    <property type="term" value="F:magnesium ion binding"/>
    <property type="evidence" value="ECO:0007669"/>
    <property type="project" value="TreeGrafter"/>
</dbReference>
<keyword evidence="5 9" id="KW-0812">Transmembrane</keyword>
<dbReference type="GO" id="GO:0015095">
    <property type="term" value="F:magnesium ion transmembrane transporter activity"/>
    <property type="evidence" value="ECO:0007669"/>
    <property type="project" value="TreeGrafter"/>
</dbReference>
<dbReference type="EMBL" id="KN824281">
    <property type="protein sequence ID" value="KIM31705.1"/>
    <property type="molecule type" value="Genomic_DNA"/>
</dbReference>
<keyword evidence="7 9" id="KW-0472">Membrane</keyword>
<keyword evidence="11" id="KW-1185">Reference proteome</keyword>
<feature type="compositionally biased region" description="Low complexity" evidence="8">
    <location>
        <begin position="22"/>
        <end position="33"/>
    </location>
</feature>
<evidence type="ECO:0000256" key="7">
    <source>
        <dbReference type="ARBA" id="ARBA00023136"/>
    </source>
</evidence>
<evidence type="ECO:0000313" key="11">
    <source>
        <dbReference type="Proteomes" id="UP000054097"/>
    </source>
</evidence>
<comment type="subcellular location">
    <subcellularLocation>
        <location evidence="1">Cell membrane</location>
        <topology evidence="1">Multi-pass membrane protein</topology>
    </subcellularLocation>
</comment>
<feature type="compositionally biased region" description="Basic and acidic residues" evidence="8">
    <location>
        <begin position="226"/>
        <end position="241"/>
    </location>
</feature>